<proteinExistence type="predicted"/>
<accession>A0A7S1A3S8</accession>
<dbReference type="SUPFAM" id="SSF47323">
    <property type="entry name" value="Anticodon-binding domain of a subclass of class I aminoacyl-tRNA synthetases"/>
    <property type="match status" value="4"/>
</dbReference>
<dbReference type="Gene3D" id="1.20.120.1910">
    <property type="entry name" value="Cysteine-tRNA ligase, C-terminal anti-codon recognition domain"/>
    <property type="match status" value="4"/>
</dbReference>
<dbReference type="EMBL" id="HBFQ01021709">
    <property type="protein sequence ID" value="CAD8840824.1"/>
    <property type="molecule type" value="Transcribed_RNA"/>
</dbReference>
<evidence type="ECO:0000313" key="2">
    <source>
        <dbReference type="EMBL" id="CAD8840824.1"/>
    </source>
</evidence>
<dbReference type="Pfam" id="PF23493">
    <property type="entry name" value="CysS_C"/>
    <property type="match status" value="2"/>
</dbReference>
<name>A0A7S1A3S8_NOCSC</name>
<feature type="domain" description="Cysteinyl-tRNA ligase anticodon binding" evidence="1">
    <location>
        <begin position="191"/>
        <end position="230"/>
    </location>
</feature>
<sequence>MDEREIMKIVVQREQARLAKNWQVADSLRDRLAQGGVTLFDKTSTWQTVDGRIGRIPRFAELESAADGLMPGDGLSQFEPMSITSHLKFEPPDARSLPFTEISPYVVGDSQDLGQFIPGELPQEDSQIRQLVQLREQARSQKDFAQSDKLRDELKALGVEVFDKDKLWRAQDGRCGVIIGYRGDAGPSDVEINTLVLQREKARQASDFATADMIRNELRAAGVDIFDKDKMWKSKDGRRGQVPVWDMMGAKPAGFAAPGQVQHLAPAGVRHQHVVSEDIQSQIIQAALATASNPVTAQKTLHLLQSMAASSPALPPKRQVVKSAPVGNMVVQGGSVELQETMSFCSQCTTTGRTPTDAEIQWLVEVREQMRFKKCYAEADSLRESMRGLGIELFEKEKRWSCNDGRQGGIPMFGSFAA</sequence>
<dbReference type="GO" id="GO:0005524">
    <property type="term" value="F:ATP binding"/>
    <property type="evidence" value="ECO:0007669"/>
    <property type="project" value="InterPro"/>
</dbReference>
<dbReference type="InterPro" id="IPR056411">
    <property type="entry name" value="CysS_C"/>
</dbReference>
<dbReference type="GO" id="GO:0004812">
    <property type="term" value="F:aminoacyl-tRNA ligase activity"/>
    <property type="evidence" value="ECO:0007669"/>
    <property type="project" value="InterPro"/>
</dbReference>
<protein>
    <recommendedName>
        <fullName evidence="1">Cysteinyl-tRNA ligase anticodon binding domain-containing protein</fullName>
    </recommendedName>
</protein>
<dbReference type="InterPro" id="IPR024909">
    <property type="entry name" value="Cys-tRNA/MSH_ligase"/>
</dbReference>
<dbReference type="PANTHER" id="PTHR10890">
    <property type="entry name" value="CYSTEINYL-TRNA SYNTHETASE"/>
    <property type="match status" value="1"/>
</dbReference>
<dbReference type="InterPro" id="IPR009080">
    <property type="entry name" value="tRNAsynth_Ia_anticodon-bd"/>
</dbReference>
<dbReference type="AlphaFoldDB" id="A0A7S1A3S8"/>
<reference evidence="2" key="1">
    <citation type="submission" date="2021-01" db="EMBL/GenBank/DDBJ databases">
        <authorList>
            <person name="Corre E."/>
            <person name="Pelletier E."/>
            <person name="Niang G."/>
            <person name="Scheremetjew M."/>
            <person name="Finn R."/>
            <person name="Kale V."/>
            <person name="Holt S."/>
            <person name="Cochrane G."/>
            <person name="Meng A."/>
            <person name="Brown T."/>
            <person name="Cohen L."/>
        </authorList>
    </citation>
    <scope>NUCLEOTIDE SEQUENCE</scope>
</reference>
<gene>
    <name evidence="2" type="ORF">NSCI0253_LOCUS15172</name>
</gene>
<dbReference type="GO" id="GO:0006418">
    <property type="term" value="P:tRNA aminoacylation for protein translation"/>
    <property type="evidence" value="ECO:0007669"/>
    <property type="project" value="InterPro"/>
</dbReference>
<organism evidence="2">
    <name type="scientific">Noctiluca scintillans</name>
    <name type="common">Sea sparkle</name>
    <name type="synonym">Red tide dinoflagellate</name>
    <dbReference type="NCBI Taxonomy" id="2966"/>
    <lineage>
        <taxon>Eukaryota</taxon>
        <taxon>Sar</taxon>
        <taxon>Alveolata</taxon>
        <taxon>Dinophyceae</taxon>
        <taxon>Noctilucales</taxon>
        <taxon>Noctilucaceae</taxon>
        <taxon>Noctiluca</taxon>
    </lineage>
</organism>
<evidence type="ECO:0000259" key="1">
    <source>
        <dbReference type="Pfam" id="PF23493"/>
    </source>
</evidence>
<feature type="domain" description="Cysteinyl-tRNA ligase anticodon binding" evidence="1">
    <location>
        <begin position="125"/>
        <end position="166"/>
    </location>
</feature>